<evidence type="ECO:0000313" key="2">
    <source>
        <dbReference type="Proteomes" id="UP000789525"/>
    </source>
</evidence>
<reference evidence="1" key="1">
    <citation type="submission" date="2021-06" db="EMBL/GenBank/DDBJ databases">
        <authorList>
            <person name="Kallberg Y."/>
            <person name="Tangrot J."/>
            <person name="Rosling A."/>
        </authorList>
    </citation>
    <scope>NUCLEOTIDE SEQUENCE</scope>
    <source>
        <strain evidence="1">CL356</strain>
    </source>
</reference>
<keyword evidence="2" id="KW-1185">Reference proteome</keyword>
<gene>
    <name evidence="1" type="ORF">ACOLOM_LOCUS4411</name>
</gene>
<protein>
    <submittedName>
        <fullName evidence="1">10201_t:CDS:1</fullName>
    </submittedName>
</protein>
<comment type="caution">
    <text evidence="1">The sequence shown here is derived from an EMBL/GenBank/DDBJ whole genome shotgun (WGS) entry which is preliminary data.</text>
</comment>
<proteinExistence type="predicted"/>
<dbReference type="Proteomes" id="UP000789525">
    <property type="component" value="Unassembled WGS sequence"/>
</dbReference>
<organism evidence="1 2">
    <name type="scientific">Acaulospora colombiana</name>
    <dbReference type="NCBI Taxonomy" id="27376"/>
    <lineage>
        <taxon>Eukaryota</taxon>
        <taxon>Fungi</taxon>
        <taxon>Fungi incertae sedis</taxon>
        <taxon>Mucoromycota</taxon>
        <taxon>Glomeromycotina</taxon>
        <taxon>Glomeromycetes</taxon>
        <taxon>Diversisporales</taxon>
        <taxon>Acaulosporaceae</taxon>
        <taxon>Acaulospora</taxon>
    </lineage>
</organism>
<accession>A0ACA9LR64</accession>
<name>A0ACA9LR64_9GLOM</name>
<sequence length="463" mass="52172">MEKAVRGATKPKRAPPKPKYVQVLIPATSNERNLEIILRCLNQRLREQPWTEGASNRVLKALAKESSILNVSGFHDFEQTKNIRAYAAYLGESVSVYRDLKVDYATTRSGVSRLRNLTVAKGLLREVKLVQKQLGALLNCKAINEGVINVLGSHHYTSHFTHITLISSTYDALSLGFRIFYGNVKARDRLAMKIPNLKHANVSLTNTLEDYFNDPDFEINREQYRHSKEERNKNPKKKADDSSNPSENVHQKDQLRSTLSSSFTYSELDPTGTTKSTETKTPKGTNFDFFASIEQEQITIFGDQYHNPYVAQSFMDQSVTNPFLIFRNQTNEYPVAPQINQYTLSPHISSPVQDTNPFRSSIFSQGTTVGQYNPFQSSLSTSDGTNPFLPVGQQQLYQPLTSETTPYSSIPVDSNPFRRFSTAPGFQSTQTSFPESLTVQDSSAIVQNTINTNNPTFPHIQFQ</sequence>
<evidence type="ECO:0000313" key="1">
    <source>
        <dbReference type="EMBL" id="CAG8539419.1"/>
    </source>
</evidence>
<dbReference type="EMBL" id="CAJVPT010007247">
    <property type="protein sequence ID" value="CAG8539419.1"/>
    <property type="molecule type" value="Genomic_DNA"/>
</dbReference>